<dbReference type="EMBL" id="GBXM01007183">
    <property type="protein sequence ID" value="JAI01395.1"/>
    <property type="molecule type" value="Transcribed_RNA"/>
</dbReference>
<evidence type="ECO:0000313" key="1">
    <source>
        <dbReference type="EMBL" id="JAI01395.1"/>
    </source>
</evidence>
<proteinExistence type="predicted"/>
<reference evidence="1" key="2">
    <citation type="journal article" date="2015" name="Fish Shellfish Immunol.">
        <title>Early steps in the European eel (Anguilla anguilla)-Vibrio vulnificus interaction in the gills: Role of the RtxA13 toxin.</title>
        <authorList>
            <person name="Callol A."/>
            <person name="Pajuelo D."/>
            <person name="Ebbesson L."/>
            <person name="Teles M."/>
            <person name="MacKenzie S."/>
            <person name="Amaro C."/>
        </authorList>
    </citation>
    <scope>NUCLEOTIDE SEQUENCE</scope>
</reference>
<sequence>MISKIQKKVLLIKVVFIQLSSYIVQ</sequence>
<protein>
    <submittedName>
        <fullName evidence="1">Uncharacterized protein</fullName>
    </submittedName>
</protein>
<name>A0A0E9XFI9_ANGAN</name>
<accession>A0A0E9XFI9</accession>
<organism evidence="1">
    <name type="scientific">Anguilla anguilla</name>
    <name type="common">European freshwater eel</name>
    <name type="synonym">Muraena anguilla</name>
    <dbReference type="NCBI Taxonomy" id="7936"/>
    <lineage>
        <taxon>Eukaryota</taxon>
        <taxon>Metazoa</taxon>
        <taxon>Chordata</taxon>
        <taxon>Craniata</taxon>
        <taxon>Vertebrata</taxon>
        <taxon>Euteleostomi</taxon>
        <taxon>Actinopterygii</taxon>
        <taxon>Neopterygii</taxon>
        <taxon>Teleostei</taxon>
        <taxon>Anguilliformes</taxon>
        <taxon>Anguillidae</taxon>
        <taxon>Anguilla</taxon>
    </lineage>
</organism>
<reference evidence="1" key="1">
    <citation type="submission" date="2014-11" db="EMBL/GenBank/DDBJ databases">
        <authorList>
            <person name="Amaro Gonzalez C."/>
        </authorList>
    </citation>
    <scope>NUCLEOTIDE SEQUENCE</scope>
</reference>
<dbReference type="AlphaFoldDB" id="A0A0E9XFI9"/>